<feature type="region of interest" description="Disordered" evidence="1">
    <location>
        <begin position="1"/>
        <end position="110"/>
    </location>
</feature>
<evidence type="ECO:0000256" key="2">
    <source>
        <dbReference type="SAM" id="Phobius"/>
    </source>
</evidence>
<evidence type="ECO:0000256" key="1">
    <source>
        <dbReference type="SAM" id="MobiDB-lite"/>
    </source>
</evidence>
<feature type="compositionally biased region" description="Polar residues" evidence="1">
    <location>
        <begin position="1"/>
        <end position="29"/>
    </location>
</feature>
<name>A0A9W6ZN16_9STRA</name>
<comment type="caution">
    <text evidence="3">The sequence shown here is derived from an EMBL/GenBank/DDBJ whole genome shotgun (WGS) entry which is preliminary data.</text>
</comment>
<keyword evidence="2" id="KW-1133">Transmembrane helix</keyword>
<dbReference type="Proteomes" id="UP001165122">
    <property type="component" value="Unassembled WGS sequence"/>
</dbReference>
<dbReference type="EMBL" id="BRXW01000470">
    <property type="protein sequence ID" value="GMH57659.1"/>
    <property type="molecule type" value="Genomic_DNA"/>
</dbReference>
<gene>
    <name evidence="3" type="ORF">TrLO_g15259</name>
</gene>
<evidence type="ECO:0000313" key="4">
    <source>
        <dbReference type="Proteomes" id="UP001165122"/>
    </source>
</evidence>
<proteinExistence type="predicted"/>
<feature type="transmembrane region" description="Helical" evidence="2">
    <location>
        <begin position="173"/>
        <end position="195"/>
    </location>
</feature>
<feature type="compositionally biased region" description="Acidic residues" evidence="1">
    <location>
        <begin position="97"/>
        <end position="106"/>
    </location>
</feature>
<organism evidence="3 4">
    <name type="scientific">Triparma laevis f. longispina</name>
    <dbReference type="NCBI Taxonomy" id="1714387"/>
    <lineage>
        <taxon>Eukaryota</taxon>
        <taxon>Sar</taxon>
        <taxon>Stramenopiles</taxon>
        <taxon>Ochrophyta</taxon>
        <taxon>Bolidophyceae</taxon>
        <taxon>Parmales</taxon>
        <taxon>Triparmaceae</taxon>
        <taxon>Triparma</taxon>
    </lineage>
</organism>
<keyword evidence="2" id="KW-0472">Membrane</keyword>
<keyword evidence="4" id="KW-1185">Reference proteome</keyword>
<accession>A0A9W6ZN16</accession>
<keyword evidence="2" id="KW-0812">Transmembrane</keyword>
<reference evidence="4" key="1">
    <citation type="journal article" date="2023" name="Commun. Biol.">
        <title>Genome analysis of Parmales, the sister group of diatoms, reveals the evolutionary specialization of diatoms from phago-mixotrophs to photoautotrophs.</title>
        <authorList>
            <person name="Ban H."/>
            <person name="Sato S."/>
            <person name="Yoshikawa S."/>
            <person name="Yamada K."/>
            <person name="Nakamura Y."/>
            <person name="Ichinomiya M."/>
            <person name="Sato N."/>
            <person name="Blanc-Mathieu R."/>
            <person name="Endo H."/>
            <person name="Kuwata A."/>
            <person name="Ogata H."/>
        </authorList>
    </citation>
    <scope>NUCLEOTIDE SEQUENCE [LARGE SCALE GENOMIC DNA]</scope>
    <source>
        <strain evidence="4">NIES 3700</strain>
    </source>
</reference>
<sequence>MSNDNDNQISNSATSISSRPTTPASTVDTYTEPERKFFNKKQAAKGKAGTAPGAMGDFVKWGKRKNSAVAPAPVQQQEGGGGAGGKNTALSTAQNSDSEDEDEDSDFETRMERREDAVNNLFTEDAPNEIGDEAEHMRSMMQKMVPSRIETDYAMAKHMIFARQDRIDKIKEVLFNVSMVLLVLLLYLVFNSFIFREILSSLYGITHDEWSYDSTVNFHGGVFKVGAGGNIGVNVGVEGGKYPLEMLPKAGDDNVIRLKSAEGAGVGSLSRRMAVVFGNQDLDGYDTAGSEIVGDTFGNLDHHGYGNVSMNSAQGDLLFAWENDAKIGLGTNQPMHKVDIKGDTRILGDLILEGADGGNSTMVVHGGVGGASELRINSDVDVNGYLTGGGILEGFGNIIVPKSDIKAKGLEVKDIVVNDTAIFKDLKVNGALDLSDVVMVVDNTKNAANKSIEQVQVANMNVTTLWFKSMYMQTADGVEYGSVKIDPNKMVNTGEFFQTGTSVFHNDISIIHQDINLTKSVLKGGFSIREGGLDLAGQIVEATGATIAGGFVSSGLTSFTGGVEAVGQTLTLSGSTVAGGFTSSGLTTFTGGMEAVGQTLTLSGSTIAGGFTSSGLTSFTGGVEAVGQTLTLSGSTIAGGFTIDGMVSFVNGLNIKDQTVDAQGATMWGGYSSTGVRRHCFGWDKFDYGGVDS</sequence>
<evidence type="ECO:0000313" key="3">
    <source>
        <dbReference type="EMBL" id="GMH57659.1"/>
    </source>
</evidence>
<dbReference type="OrthoDB" id="197724at2759"/>
<feature type="compositionally biased region" description="Low complexity" evidence="1">
    <location>
        <begin position="45"/>
        <end position="56"/>
    </location>
</feature>
<protein>
    <submittedName>
        <fullName evidence="3">Uncharacterized protein</fullName>
    </submittedName>
</protein>
<dbReference type="AlphaFoldDB" id="A0A9W6ZN16"/>